<evidence type="ECO:0000256" key="1">
    <source>
        <dbReference type="SAM" id="MobiDB-lite"/>
    </source>
</evidence>
<dbReference type="EMBL" id="JAEAOA010001416">
    <property type="protein sequence ID" value="KAK3586764.1"/>
    <property type="molecule type" value="Genomic_DNA"/>
</dbReference>
<dbReference type="AlphaFoldDB" id="A0AAE0S7R3"/>
<feature type="region of interest" description="Disordered" evidence="1">
    <location>
        <begin position="67"/>
        <end position="131"/>
    </location>
</feature>
<proteinExistence type="predicted"/>
<feature type="compositionally biased region" description="Basic and acidic residues" evidence="1">
    <location>
        <begin position="97"/>
        <end position="113"/>
    </location>
</feature>
<keyword evidence="3" id="KW-1185">Reference proteome</keyword>
<organism evidence="2 3">
    <name type="scientific">Potamilus streckersoni</name>
    <dbReference type="NCBI Taxonomy" id="2493646"/>
    <lineage>
        <taxon>Eukaryota</taxon>
        <taxon>Metazoa</taxon>
        <taxon>Spiralia</taxon>
        <taxon>Lophotrochozoa</taxon>
        <taxon>Mollusca</taxon>
        <taxon>Bivalvia</taxon>
        <taxon>Autobranchia</taxon>
        <taxon>Heteroconchia</taxon>
        <taxon>Palaeoheterodonta</taxon>
        <taxon>Unionida</taxon>
        <taxon>Unionoidea</taxon>
        <taxon>Unionidae</taxon>
        <taxon>Ambleminae</taxon>
        <taxon>Lampsilini</taxon>
        <taxon>Potamilus</taxon>
    </lineage>
</organism>
<dbReference type="Proteomes" id="UP001195483">
    <property type="component" value="Unassembled WGS sequence"/>
</dbReference>
<reference evidence="2" key="3">
    <citation type="submission" date="2023-05" db="EMBL/GenBank/DDBJ databases">
        <authorList>
            <person name="Smith C.H."/>
        </authorList>
    </citation>
    <scope>NUCLEOTIDE SEQUENCE</scope>
    <source>
        <strain evidence="2">CHS0354</strain>
        <tissue evidence="2">Mantle</tissue>
    </source>
</reference>
<accession>A0AAE0S7R3</accession>
<feature type="compositionally biased region" description="Polar residues" evidence="1">
    <location>
        <begin position="80"/>
        <end position="90"/>
    </location>
</feature>
<comment type="caution">
    <text evidence="2">The sequence shown here is derived from an EMBL/GenBank/DDBJ whole genome shotgun (WGS) entry which is preliminary data.</text>
</comment>
<gene>
    <name evidence="2" type="ORF">CHS0354_023494</name>
</gene>
<protein>
    <submittedName>
        <fullName evidence="2">Uncharacterized protein</fullName>
    </submittedName>
</protein>
<reference evidence="2" key="2">
    <citation type="journal article" date="2021" name="Genome Biol. Evol.">
        <title>Developing a high-quality reference genome for a parasitic bivalve with doubly uniparental inheritance (Bivalvia: Unionida).</title>
        <authorList>
            <person name="Smith C.H."/>
        </authorList>
    </citation>
    <scope>NUCLEOTIDE SEQUENCE</scope>
    <source>
        <strain evidence="2">CHS0354</strain>
        <tissue evidence="2">Mantle</tissue>
    </source>
</reference>
<evidence type="ECO:0000313" key="3">
    <source>
        <dbReference type="Proteomes" id="UP001195483"/>
    </source>
</evidence>
<name>A0AAE0S7R3_9BIVA</name>
<feature type="compositionally biased region" description="Basic and acidic residues" evidence="1">
    <location>
        <begin position="122"/>
        <end position="131"/>
    </location>
</feature>
<reference evidence="2" key="1">
    <citation type="journal article" date="2021" name="Genome Biol. Evol.">
        <title>A High-Quality Reference Genome for a Parasitic Bivalve with Doubly Uniparental Inheritance (Bivalvia: Unionida).</title>
        <authorList>
            <person name="Smith C.H."/>
        </authorList>
    </citation>
    <scope>NUCLEOTIDE SEQUENCE</scope>
    <source>
        <strain evidence="2">CHS0354</strain>
    </source>
</reference>
<sequence>MEEAYERNRPSKAMIAIRTDNQWKAWILRVEVRCRGFAAHTIWLRALGVIESTDLSRRNLITKVGKLAETNPPSAPPSTAEEQASLSLPKSFTIRYTYREEKKKNQQHDKEANKNLPRVRKGKEDSPPNKS</sequence>
<evidence type="ECO:0000313" key="2">
    <source>
        <dbReference type="EMBL" id="KAK3586764.1"/>
    </source>
</evidence>